<organism evidence="1">
    <name type="scientific">uncultured Sulfurovum sp</name>
    <dbReference type="NCBI Taxonomy" id="269237"/>
    <lineage>
        <taxon>Bacteria</taxon>
        <taxon>Pseudomonadati</taxon>
        <taxon>Campylobacterota</taxon>
        <taxon>Epsilonproteobacteria</taxon>
        <taxon>Campylobacterales</taxon>
        <taxon>Sulfurovaceae</taxon>
        <taxon>Sulfurovum</taxon>
        <taxon>environmental samples</taxon>
    </lineage>
</organism>
<evidence type="ECO:0000313" key="1">
    <source>
        <dbReference type="EMBL" id="CAA6827192.1"/>
    </source>
</evidence>
<reference evidence="1" key="1">
    <citation type="submission" date="2020-01" db="EMBL/GenBank/DDBJ databases">
        <authorList>
            <person name="Meier V. D."/>
            <person name="Meier V D."/>
        </authorList>
    </citation>
    <scope>NUCLEOTIDE SEQUENCE</scope>
    <source>
        <strain evidence="1">HLG_WM_MAG_02</strain>
    </source>
</reference>
<gene>
    <name evidence="1" type="ORF">HELGO_WM26968</name>
</gene>
<dbReference type="EMBL" id="CACVAZ010000218">
    <property type="protein sequence ID" value="CAA6827192.1"/>
    <property type="molecule type" value="Genomic_DNA"/>
</dbReference>
<proteinExistence type="predicted"/>
<sequence>MNNQNNKIDYIFFNEDNGGFNHGDVAVIQPADNFKDDETVFYKSGEVWEFGLFSNVQSCADSFYKFIEKF</sequence>
<name>A0A6S6U2R3_9BACT</name>
<accession>A0A6S6U2R3</accession>
<protein>
    <submittedName>
        <fullName evidence="1">Uncharacterized protein</fullName>
    </submittedName>
</protein>
<dbReference type="AlphaFoldDB" id="A0A6S6U2R3"/>